<accession>A0AA96GKH2</accession>
<organism evidence="1 2">
    <name type="scientific">Candidatus Nitrospira neomarina</name>
    <dbReference type="NCBI Taxonomy" id="3020899"/>
    <lineage>
        <taxon>Bacteria</taxon>
        <taxon>Pseudomonadati</taxon>
        <taxon>Nitrospirota</taxon>
        <taxon>Nitrospiria</taxon>
        <taxon>Nitrospirales</taxon>
        <taxon>Nitrospiraceae</taxon>
        <taxon>Nitrospira</taxon>
    </lineage>
</organism>
<name>A0AA96GKH2_9BACT</name>
<keyword evidence="2" id="KW-1185">Reference proteome</keyword>
<dbReference type="AlphaFoldDB" id="A0AA96GKH2"/>
<dbReference type="Proteomes" id="UP001302494">
    <property type="component" value="Chromosome"/>
</dbReference>
<evidence type="ECO:0000313" key="2">
    <source>
        <dbReference type="Proteomes" id="UP001302494"/>
    </source>
</evidence>
<dbReference type="RefSeq" id="WP_312746472.1">
    <property type="nucleotide sequence ID" value="NZ_CP116968.1"/>
</dbReference>
<evidence type="ECO:0000313" key="1">
    <source>
        <dbReference type="EMBL" id="WNM62657.1"/>
    </source>
</evidence>
<dbReference type="KEGG" id="nneo:PQG83_02620"/>
<sequence>MSGIIQQAEYGEGRGTLVCINVAMGVLVTALLYASHITPPAVGLPTSSIQDHGLQMNRQEESISRGTPGRRFIYSLEPWGGVRGDEAERPLFAMWDVSILPSRSGVDLLSTNAHMRRGDIRRSTQFLRLRNLNWITTS</sequence>
<dbReference type="EMBL" id="CP116968">
    <property type="protein sequence ID" value="WNM62657.1"/>
    <property type="molecule type" value="Genomic_DNA"/>
</dbReference>
<protein>
    <submittedName>
        <fullName evidence="1">Uncharacterized protein</fullName>
    </submittedName>
</protein>
<gene>
    <name evidence="1" type="ORF">PQG83_02620</name>
</gene>
<reference evidence="1 2" key="1">
    <citation type="submission" date="2023-01" db="EMBL/GenBank/DDBJ databases">
        <title>Cultivation and genomic characterization of new, ubiquitous marine nitrite-oxidizing bacteria from the Nitrospirales.</title>
        <authorList>
            <person name="Mueller A.J."/>
            <person name="Daebeler A."/>
            <person name="Herbold C.W."/>
            <person name="Kirkegaard R.H."/>
            <person name="Daims H."/>
        </authorList>
    </citation>
    <scope>NUCLEOTIDE SEQUENCE [LARGE SCALE GENOMIC DNA]</scope>
    <source>
        <strain evidence="1 2">DK</strain>
    </source>
</reference>
<proteinExistence type="predicted"/>